<dbReference type="PRINTS" id="PR00413">
    <property type="entry name" value="HADHALOGNASE"/>
</dbReference>
<reference evidence="5 6" key="1">
    <citation type="journal article" date="2009" name="Appl. Environ. Microbiol.">
        <title>Community genomic and proteomic analyses of chemoautotrophic iron-oxidizing "Leptospirillum rubarum" (Group II) and "Leptospirillum ferrodiazotrophum" (Group III) bacteria in acid mine drainage biofilms.</title>
        <authorList>
            <person name="Goltsman D.S."/>
            <person name="Denef V.J."/>
            <person name="Singer S.W."/>
            <person name="VerBerkmoes N.C."/>
            <person name="Lefsrud M."/>
            <person name="Mueller R.S."/>
            <person name="Dick G.J."/>
            <person name="Sun C.L."/>
            <person name="Wheeler K.E."/>
            <person name="Zemla A."/>
            <person name="Baker B.J."/>
            <person name="Hauser L."/>
            <person name="Land M."/>
            <person name="Shah M.B."/>
            <person name="Thelen M.P."/>
            <person name="Hettich R.L."/>
            <person name="Banfield J.F."/>
        </authorList>
    </citation>
    <scope>NUCLEOTIDE SEQUENCE [LARGE SCALE GENOMIC DNA]</scope>
</reference>
<protein>
    <recommendedName>
        <fullName evidence="4">phosphoglycolate phosphatase</fullName>
        <ecNumber evidence="4">3.1.3.18</ecNumber>
    </recommendedName>
</protein>
<dbReference type="NCBIfam" id="TIGR01549">
    <property type="entry name" value="HAD-SF-IA-v1"/>
    <property type="match status" value="1"/>
</dbReference>
<accession>C6I171</accession>
<evidence type="ECO:0000313" key="6">
    <source>
        <dbReference type="Proteomes" id="UP000009374"/>
    </source>
</evidence>
<dbReference type="SFLD" id="SFLDS00003">
    <property type="entry name" value="Haloacid_Dehalogenase"/>
    <property type="match status" value="1"/>
</dbReference>
<dbReference type="InterPro" id="IPR006439">
    <property type="entry name" value="HAD-SF_hydro_IA"/>
</dbReference>
<dbReference type="InterPro" id="IPR036412">
    <property type="entry name" value="HAD-like_sf"/>
</dbReference>
<dbReference type="EC" id="3.1.3.18" evidence="4"/>
<dbReference type="InterPro" id="IPR050155">
    <property type="entry name" value="HAD-like_hydrolase_sf"/>
</dbReference>
<evidence type="ECO:0000256" key="4">
    <source>
        <dbReference type="ARBA" id="ARBA00013078"/>
    </source>
</evidence>
<name>C6I171_9BACT</name>
<dbReference type="GO" id="GO:0008967">
    <property type="term" value="F:phosphoglycolate phosphatase activity"/>
    <property type="evidence" value="ECO:0007669"/>
    <property type="project" value="UniProtKB-EC"/>
</dbReference>
<dbReference type="EMBL" id="GG693892">
    <property type="protein sequence ID" value="EES51403.1"/>
    <property type="molecule type" value="Genomic_DNA"/>
</dbReference>
<dbReference type="Pfam" id="PF13419">
    <property type="entry name" value="HAD_2"/>
    <property type="match status" value="1"/>
</dbReference>
<dbReference type="GO" id="GO:0005829">
    <property type="term" value="C:cytosol"/>
    <property type="evidence" value="ECO:0007669"/>
    <property type="project" value="TreeGrafter"/>
</dbReference>
<comment type="catalytic activity">
    <reaction evidence="1">
        <text>2-phosphoglycolate + H2O = glycolate + phosphate</text>
        <dbReference type="Rhea" id="RHEA:14369"/>
        <dbReference type="ChEBI" id="CHEBI:15377"/>
        <dbReference type="ChEBI" id="CHEBI:29805"/>
        <dbReference type="ChEBI" id="CHEBI:43474"/>
        <dbReference type="ChEBI" id="CHEBI:58033"/>
        <dbReference type="EC" id="3.1.3.18"/>
    </reaction>
</comment>
<gene>
    <name evidence="5" type="ORF">UBAL3_96780011</name>
</gene>
<dbReference type="InterPro" id="IPR023214">
    <property type="entry name" value="HAD_sf"/>
</dbReference>
<dbReference type="AlphaFoldDB" id="C6I171"/>
<sequence length="223" mass="25120">MPDYKYVLFDLDGTLIDSWPKLLDTANYFFGGKITVTSEYMQDQYHLGKTLCTFLKEKSPLLENLPNNRISELFWDKYVKNPLSPPLLPGALQFVKDLKHAGIMTGVVTNKRFHVAEKEVAEIPFRHFKCVFGAGVGLPPKPAPDMVLAAMKKMRAVPEKTLFVGDSSHDFHAAKAAEVECFLISGEDPAKRKKLVELAGKERVVASYTELSFRVLEKTLERV</sequence>
<dbReference type="GO" id="GO:0006281">
    <property type="term" value="P:DNA repair"/>
    <property type="evidence" value="ECO:0007669"/>
    <property type="project" value="TreeGrafter"/>
</dbReference>
<dbReference type="SFLD" id="SFLDG01129">
    <property type="entry name" value="C1.5:_HAD__Beta-PGM__Phosphata"/>
    <property type="match status" value="1"/>
</dbReference>
<dbReference type="InterPro" id="IPR041492">
    <property type="entry name" value="HAD_2"/>
</dbReference>
<organism evidence="5 6">
    <name type="scientific">Leptospirillum ferrodiazotrophum</name>
    <dbReference type="NCBI Taxonomy" id="412449"/>
    <lineage>
        <taxon>Bacteria</taxon>
        <taxon>Pseudomonadati</taxon>
        <taxon>Nitrospirota</taxon>
        <taxon>Nitrospiria</taxon>
        <taxon>Nitrospirales</taxon>
        <taxon>Nitrospiraceae</taxon>
        <taxon>Leptospirillum</taxon>
    </lineage>
</organism>
<dbReference type="PANTHER" id="PTHR43434:SF1">
    <property type="entry name" value="PHOSPHOGLYCOLATE PHOSPHATASE"/>
    <property type="match status" value="1"/>
</dbReference>
<evidence type="ECO:0000313" key="5">
    <source>
        <dbReference type="EMBL" id="EES51403.1"/>
    </source>
</evidence>
<keyword evidence="5" id="KW-0378">Hydrolase</keyword>
<comment type="pathway">
    <text evidence="2">Organic acid metabolism; glycolate biosynthesis; glycolate from 2-phosphoglycolate: step 1/1.</text>
</comment>
<dbReference type="PANTHER" id="PTHR43434">
    <property type="entry name" value="PHOSPHOGLYCOLATE PHOSPHATASE"/>
    <property type="match status" value="1"/>
</dbReference>
<comment type="similarity">
    <text evidence="3">Belongs to the HAD-like hydrolase superfamily. CbbY/CbbZ/Gph/YieH family.</text>
</comment>
<evidence type="ECO:0000256" key="1">
    <source>
        <dbReference type="ARBA" id="ARBA00000830"/>
    </source>
</evidence>
<dbReference type="NCBIfam" id="TIGR01509">
    <property type="entry name" value="HAD-SF-IA-v3"/>
    <property type="match status" value="1"/>
</dbReference>
<keyword evidence="6" id="KW-1185">Reference proteome</keyword>
<evidence type="ECO:0000256" key="3">
    <source>
        <dbReference type="ARBA" id="ARBA00006171"/>
    </source>
</evidence>
<dbReference type="SUPFAM" id="SSF56784">
    <property type="entry name" value="HAD-like"/>
    <property type="match status" value="1"/>
</dbReference>
<evidence type="ECO:0000256" key="2">
    <source>
        <dbReference type="ARBA" id="ARBA00004818"/>
    </source>
</evidence>
<dbReference type="InterPro" id="IPR023198">
    <property type="entry name" value="PGP-like_dom2"/>
</dbReference>
<dbReference type="Gene3D" id="3.40.50.1000">
    <property type="entry name" value="HAD superfamily/HAD-like"/>
    <property type="match status" value="1"/>
</dbReference>
<dbReference type="Gene3D" id="1.10.150.240">
    <property type="entry name" value="Putative phosphatase, domain 2"/>
    <property type="match status" value="1"/>
</dbReference>
<dbReference type="Proteomes" id="UP000009374">
    <property type="component" value="Unassembled WGS sequence"/>
</dbReference>
<proteinExistence type="inferred from homology"/>